<organism evidence="4 5">
    <name type="scientific">Psychrobacillus soli</name>
    <dbReference type="NCBI Taxonomy" id="1543965"/>
    <lineage>
        <taxon>Bacteria</taxon>
        <taxon>Bacillati</taxon>
        <taxon>Bacillota</taxon>
        <taxon>Bacilli</taxon>
        <taxon>Bacillales</taxon>
        <taxon>Bacillaceae</taxon>
        <taxon>Psychrobacillus</taxon>
    </lineage>
</organism>
<dbReference type="EMBL" id="VDGG01000014">
    <property type="protein sequence ID" value="TQR15583.1"/>
    <property type="molecule type" value="Genomic_DNA"/>
</dbReference>
<sequence>MVQAIELANDSDYGLAGAVWTKDVGKAHRVVKQLRMGTVWINDYHPTLTQAPWGGYKQSGIGRELDHEGIAEFTEVKHIYTNTNPKPYNWF</sequence>
<reference evidence="4 5" key="1">
    <citation type="submission" date="2019-05" db="EMBL/GenBank/DDBJ databases">
        <title>Psychrobacillus vulpis sp. nov., a new species isolated from feces of a red fox that inhabits in The Tablas de Daimiel Natural Park, Albacete, Spain.</title>
        <authorList>
            <person name="Rodriguez M."/>
            <person name="Reina J.C."/>
            <person name="Bejar V."/>
            <person name="Llamas I."/>
        </authorList>
    </citation>
    <scope>NUCLEOTIDE SEQUENCE [LARGE SCALE GENOMIC DNA]</scope>
    <source>
        <strain evidence="4 5">NHI-2</strain>
    </source>
</reference>
<keyword evidence="5" id="KW-1185">Reference proteome</keyword>
<evidence type="ECO:0000256" key="1">
    <source>
        <dbReference type="ARBA" id="ARBA00009986"/>
    </source>
</evidence>
<dbReference type="Pfam" id="PF00171">
    <property type="entry name" value="Aldedh"/>
    <property type="match status" value="1"/>
</dbReference>
<feature type="domain" description="Aldehyde dehydrogenase" evidence="3">
    <location>
        <begin position="3"/>
        <end position="79"/>
    </location>
</feature>
<dbReference type="GO" id="GO:0016620">
    <property type="term" value="F:oxidoreductase activity, acting on the aldehyde or oxo group of donors, NAD or NADP as acceptor"/>
    <property type="evidence" value="ECO:0007669"/>
    <property type="project" value="InterPro"/>
</dbReference>
<dbReference type="Gene3D" id="3.40.309.10">
    <property type="entry name" value="Aldehyde Dehydrogenase, Chain A, domain 2"/>
    <property type="match status" value="1"/>
</dbReference>
<dbReference type="InterPro" id="IPR016161">
    <property type="entry name" value="Ald_DH/histidinol_DH"/>
</dbReference>
<evidence type="ECO:0000313" key="4">
    <source>
        <dbReference type="EMBL" id="TQR15583.1"/>
    </source>
</evidence>
<accession>A0A544TDQ3</accession>
<evidence type="ECO:0000313" key="5">
    <source>
        <dbReference type="Proteomes" id="UP000318937"/>
    </source>
</evidence>
<dbReference type="AlphaFoldDB" id="A0A544TDQ3"/>
<name>A0A544TDQ3_9BACI</name>
<comment type="similarity">
    <text evidence="1">Belongs to the aldehyde dehydrogenase family.</text>
</comment>
<keyword evidence="2" id="KW-0560">Oxidoreductase</keyword>
<evidence type="ECO:0000256" key="2">
    <source>
        <dbReference type="ARBA" id="ARBA00023002"/>
    </source>
</evidence>
<protein>
    <submittedName>
        <fullName evidence="4">Aldehyde dehydrogenase family protein</fullName>
    </submittedName>
</protein>
<dbReference type="PANTHER" id="PTHR42804">
    <property type="entry name" value="ALDEHYDE DEHYDROGENASE"/>
    <property type="match status" value="1"/>
</dbReference>
<gene>
    <name evidence="4" type="ORF">FG383_08245</name>
</gene>
<dbReference type="SUPFAM" id="SSF53720">
    <property type="entry name" value="ALDH-like"/>
    <property type="match status" value="1"/>
</dbReference>
<dbReference type="Proteomes" id="UP000318937">
    <property type="component" value="Unassembled WGS sequence"/>
</dbReference>
<evidence type="ECO:0000259" key="3">
    <source>
        <dbReference type="Pfam" id="PF00171"/>
    </source>
</evidence>
<dbReference type="InterPro" id="IPR015590">
    <property type="entry name" value="Aldehyde_DH_dom"/>
</dbReference>
<proteinExistence type="inferred from homology"/>
<dbReference type="Gene3D" id="3.40.605.10">
    <property type="entry name" value="Aldehyde Dehydrogenase, Chain A, domain 1"/>
    <property type="match status" value="1"/>
</dbReference>
<dbReference type="PANTHER" id="PTHR42804:SF1">
    <property type="entry name" value="ALDEHYDE DEHYDROGENASE-RELATED"/>
    <property type="match status" value="1"/>
</dbReference>
<dbReference type="InterPro" id="IPR016162">
    <property type="entry name" value="Ald_DH_N"/>
</dbReference>
<comment type="caution">
    <text evidence="4">The sequence shown here is derived from an EMBL/GenBank/DDBJ whole genome shotgun (WGS) entry which is preliminary data.</text>
</comment>
<dbReference type="InterPro" id="IPR016163">
    <property type="entry name" value="Ald_DH_C"/>
</dbReference>
<dbReference type="OrthoDB" id="2936013at2"/>